<name>A0AAV2T393_CALDB</name>
<dbReference type="Proteomes" id="UP001497525">
    <property type="component" value="Unassembled WGS sequence"/>
</dbReference>
<evidence type="ECO:0000313" key="2">
    <source>
        <dbReference type="Proteomes" id="UP001497525"/>
    </source>
</evidence>
<accession>A0AAV2T393</accession>
<dbReference type="AlphaFoldDB" id="A0AAV2T393"/>
<protein>
    <submittedName>
        <fullName evidence="1">Uncharacterized protein</fullName>
    </submittedName>
</protein>
<evidence type="ECO:0000313" key="1">
    <source>
        <dbReference type="EMBL" id="CAL5131286.1"/>
    </source>
</evidence>
<comment type="caution">
    <text evidence="1">The sequence shown here is derived from an EMBL/GenBank/DDBJ whole genome shotgun (WGS) entry which is preliminary data.</text>
</comment>
<dbReference type="EMBL" id="CAXLJL010000090">
    <property type="protein sequence ID" value="CAL5131286.1"/>
    <property type="molecule type" value="Genomic_DNA"/>
</dbReference>
<organism evidence="1 2">
    <name type="scientific">Calicophoron daubneyi</name>
    <name type="common">Rumen fluke</name>
    <name type="synonym">Paramphistomum daubneyi</name>
    <dbReference type="NCBI Taxonomy" id="300641"/>
    <lineage>
        <taxon>Eukaryota</taxon>
        <taxon>Metazoa</taxon>
        <taxon>Spiralia</taxon>
        <taxon>Lophotrochozoa</taxon>
        <taxon>Platyhelminthes</taxon>
        <taxon>Trematoda</taxon>
        <taxon>Digenea</taxon>
        <taxon>Plagiorchiida</taxon>
        <taxon>Pronocephalata</taxon>
        <taxon>Paramphistomoidea</taxon>
        <taxon>Paramphistomidae</taxon>
        <taxon>Calicophoron</taxon>
    </lineage>
</organism>
<gene>
    <name evidence="1" type="ORF">CDAUBV1_LOCUS3713</name>
</gene>
<reference evidence="1" key="1">
    <citation type="submission" date="2024-06" db="EMBL/GenBank/DDBJ databases">
        <authorList>
            <person name="Liu X."/>
            <person name="Lenzi L."/>
            <person name="Haldenby T S."/>
            <person name="Uol C."/>
        </authorList>
    </citation>
    <scope>NUCLEOTIDE SEQUENCE</scope>
</reference>
<proteinExistence type="predicted"/>
<sequence length="199" mass="22038">MNNPTAWACHPDHGYMIGFDSLMQKNMSVTNDLNQLHGKDIGSQPQSPPNYWDETQCVKPVRALPVKSFVPLMRNMIEVEEETVGAAAGDGTVPVTNQNTPVTLHSVNGQNVVQPLGPVRNSTVRPWDELEEQLVVEEAIIPTNQVKMSGPIQMTVSGDHLNSSSRDVAVGDHQDNFVKTFESGPPWDDRLQLRWDEAV</sequence>